<dbReference type="AlphaFoldDB" id="A0A2R2MT42"/>
<dbReference type="InParanoid" id="A0A2R2MT42"/>
<name>A0A2R2MT42_LINAN</name>
<keyword evidence="3" id="KW-1185">Reference proteome</keyword>
<accession>A0A2R2MT42</accession>
<feature type="region of interest" description="Disordered" evidence="1">
    <location>
        <begin position="1"/>
        <end position="21"/>
    </location>
</feature>
<feature type="compositionally biased region" description="Polar residues" evidence="1">
    <location>
        <begin position="156"/>
        <end position="165"/>
    </location>
</feature>
<feature type="compositionally biased region" description="Basic and acidic residues" evidence="1">
    <location>
        <begin position="180"/>
        <end position="189"/>
    </location>
</feature>
<dbReference type="InterPro" id="IPR046700">
    <property type="entry name" value="DUF6570"/>
</dbReference>
<dbReference type="Pfam" id="PF20209">
    <property type="entry name" value="DUF6570"/>
    <property type="match status" value="1"/>
</dbReference>
<evidence type="ECO:0000313" key="4">
    <source>
        <dbReference type="RefSeq" id="XP_023933192.1"/>
    </source>
</evidence>
<feature type="compositionally biased region" description="Basic and acidic residues" evidence="1">
    <location>
        <begin position="401"/>
        <end position="415"/>
    </location>
</feature>
<feature type="compositionally biased region" description="Basic and acidic residues" evidence="1">
    <location>
        <begin position="281"/>
        <end position="307"/>
    </location>
</feature>
<evidence type="ECO:0000256" key="1">
    <source>
        <dbReference type="SAM" id="MobiDB-lite"/>
    </source>
</evidence>
<feature type="compositionally biased region" description="Basic and acidic residues" evidence="1">
    <location>
        <begin position="213"/>
        <end position="239"/>
    </location>
</feature>
<feature type="compositionally biased region" description="Basic and acidic residues" evidence="1">
    <location>
        <begin position="349"/>
        <end position="374"/>
    </location>
</feature>
<feature type="compositionally biased region" description="Basic and acidic residues" evidence="1">
    <location>
        <begin position="384"/>
        <end position="394"/>
    </location>
</feature>
<dbReference type="Proteomes" id="UP000085678">
    <property type="component" value="Unplaced"/>
</dbReference>
<sequence length="684" mass="80911">MPVNPKLSTAPHKLKKKSQQSVVFPEIQKNEPNMVTLKTSLKPLEKSVQYSKMGSMKKAPLTKHTGKTITSDSISSIFDKTNLHKPHLKRLHDEMKRQLKWTEDKQQSKIDAVNKSLLDTSLTGTSSTDRNILKREKNKIRMQRLRSDPQYRKAEQNAQRITRSQSHVKKKIQKHRHLKRSDPEYRKNEQQSQRLKRSQVDEKSKILKYNQLKRSDPQYRKSEQESHRLKRSQVDEKSKILKYNQLKRSDPQYRKSEQESQRLKRSQVDEKSKILKYNQLRRSDPHYRKKEQESHRLKRSQVDEKSKILKYNQLRRSDPQYRKKEQESQRLKRSQVDEKSKILKYNQLKRSDPQYRKKEQESQRLKRSQSDMKTKILKHKHLKRSDPYYKVTERSKKRLKRSDPEFRKHERKSDSFAKCNKRQKINTNLQQLIQQFHKKVAEGCTYTCCICQQLWYRHTVINSESIMNLENNAVKHCKETGDLFDSNWICLTCSSHLKKNKIPPCAMVNGLSFPEKPSFLDLKPLEWRLTSPRLVFMKLQQAPRGKQYKLEGNVVNIPADVTSTVTKLPRTEADSSTIKVQLKRNVKFKNYAYAQNVRPNKVLEAAAWLTANGKLYQEKGITVDTTWKLAENPCSSDTFEQTKKEHTTVNNLSEEQIKENTTYLENIYVQLKLLSMGFMETRLG</sequence>
<dbReference type="KEGG" id="lak:112042610"/>
<feature type="region of interest" description="Disordered" evidence="1">
    <location>
        <begin position="143"/>
        <end position="415"/>
    </location>
</feature>
<organism evidence="3 4">
    <name type="scientific">Lingula anatina</name>
    <name type="common">Brachiopod</name>
    <name type="synonym">Lingula unguis</name>
    <dbReference type="NCBI Taxonomy" id="7574"/>
    <lineage>
        <taxon>Eukaryota</taxon>
        <taxon>Metazoa</taxon>
        <taxon>Spiralia</taxon>
        <taxon>Lophotrochozoa</taxon>
        <taxon>Brachiopoda</taxon>
        <taxon>Linguliformea</taxon>
        <taxon>Lingulata</taxon>
        <taxon>Lingulida</taxon>
        <taxon>Linguloidea</taxon>
        <taxon>Lingulidae</taxon>
        <taxon>Lingula</taxon>
    </lineage>
</organism>
<feature type="compositionally biased region" description="Basic residues" evidence="1">
    <location>
        <begin position="166"/>
        <end position="179"/>
    </location>
</feature>
<proteinExistence type="predicted"/>
<protein>
    <submittedName>
        <fullName evidence="4">Inner centromere protein-like</fullName>
    </submittedName>
</protein>
<dbReference type="OrthoDB" id="6158093at2759"/>
<reference evidence="4" key="1">
    <citation type="submission" date="2025-08" db="UniProtKB">
        <authorList>
            <consortium name="RefSeq"/>
        </authorList>
    </citation>
    <scope>IDENTIFICATION</scope>
    <source>
        <tissue evidence="4">Gonads</tissue>
    </source>
</reference>
<feature type="compositionally biased region" description="Basic and acidic residues" evidence="1">
    <location>
        <begin position="145"/>
        <end position="155"/>
    </location>
</feature>
<dbReference type="RefSeq" id="XP_023933192.1">
    <property type="nucleotide sequence ID" value="XM_024077424.1"/>
</dbReference>
<feature type="domain" description="DUF6570" evidence="2">
    <location>
        <begin position="499"/>
        <end position="625"/>
    </location>
</feature>
<gene>
    <name evidence="4" type="primary">LOC112042610</name>
</gene>
<evidence type="ECO:0000259" key="2">
    <source>
        <dbReference type="Pfam" id="PF20209"/>
    </source>
</evidence>
<feature type="compositionally biased region" description="Basic and acidic residues" evidence="1">
    <location>
        <begin position="315"/>
        <end position="341"/>
    </location>
</feature>
<feature type="compositionally biased region" description="Basic and acidic residues" evidence="1">
    <location>
        <begin position="247"/>
        <end position="273"/>
    </location>
</feature>
<dbReference type="GeneID" id="112042610"/>
<dbReference type="STRING" id="7574.A0A2R2MT42"/>
<evidence type="ECO:0000313" key="3">
    <source>
        <dbReference type="Proteomes" id="UP000085678"/>
    </source>
</evidence>